<name>A0ACC0BDI4_CATRO</name>
<dbReference type="Proteomes" id="UP001060085">
    <property type="component" value="Linkage Group LG03"/>
</dbReference>
<dbReference type="EMBL" id="CM044703">
    <property type="protein sequence ID" value="KAI5670711.1"/>
    <property type="molecule type" value="Genomic_DNA"/>
</dbReference>
<accession>A0ACC0BDI4</accession>
<proteinExistence type="predicted"/>
<comment type="caution">
    <text evidence="1">The sequence shown here is derived from an EMBL/GenBank/DDBJ whole genome shotgun (WGS) entry which is preliminary data.</text>
</comment>
<evidence type="ECO:0000313" key="1">
    <source>
        <dbReference type="EMBL" id="KAI5670711.1"/>
    </source>
</evidence>
<protein>
    <submittedName>
        <fullName evidence="1">Uncharacterized protein</fullName>
    </submittedName>
</protein>
<sequence length="259" mass="29778">MAELKEKEKKSWSLEDSKRHKERMKRLREGIERDCSLTEETPSIRRESRTVSRVTSRRPGWPAQAVGIPRDSFKRRPRSSKQVEDSFKRRPRGQPKKKTKTAYSTVSLVELELFLECHLFHVSIIGDLFAISFGGDLFLILSYASTCHSSNAFREDPLLHSSSMFDRFSHDFGFMNNTSIKLIVVGFGLVAALFDIQHDKCLGKFVEKQRSLKNARLIFPEELGDDRQGLESLTYPPHSQEGSRFSSNTNYRVGTSREK</sequence>
<organism evidence="1 2">
    <name type="scientific">Catharanthus roseus</name>
    <name type="common">Madagascar periwinkle</name>
    <name type="synonym">Vinca rosea</name>
    <dbReference type="NCBI Taxonomy" id="4058"/>
    <lineage>
        <taxon>Eukaryota</taxon>
        <taxon>Viridiplantae</taxon>
        <taxon>Streptophyta</taxon>
        <taxon>Embryophyta</taxon>
        <taxon>Tracheophyta</taxon>
        <taxon>Spermatophyta</taxon>
        <taxon>Magnoliopsida</taxon>
        <taxon>eudicotyledons</taxon>
        <taxon>Gunneridae</taxon>
        <taxon>Pentapetalae</taxon>
        <taxon>asterids</taxon>
        <taxon>lamiids</taxon>
        <taxon>Gentianales</taxon>
        <taxon>Apocynaceae</taxon>
        <taxon>Rauvolfioideae</taxon>
        <taxon>Vinceae</taxon>
        <taxon>Catharanthinae</taxon>
        <taxon>Catharanthus</taxon>
    </lineage>
</organism>
<keyword evidence="2" id="KW-1185">Reference proteome</keyword>
<gene>
    <name evidence="1" type="ORF">M9H77_11075</name>
</gene>
<evidence type="ECO:0000313" key="2">
    <source>
        <dbReference type="Proteomes" id="UP001060085"/>
    </source>
</evidence>
<reference evidence="2" key="1">
    <citation type="journal article" date="2023" name="Nat. Plants">
        <title>Single-cell RNA sequencing provides a high-resolution roadmap for understanding the multicellular compartmentation of specialized metabolism.</title>
        <authorList>
            <person name="Sun S."/>
            <person name="Shen X."/>
            <person name="Li Y."/>
            <person name="Li Y."/>
            <person name="Wang S."/>
            <person name="Li R."/>
            <person name="Zhang H."/>
            <person name="Shen G."/>
            <person name="Guo B."/>
            <person name="Wei J."/>
            <person name="Xu J."/>
            <person name="St-Pierre B."/>
            <person name="Chen S."/>
            <person name="Sun C."/>
        </authorList>
    </citation>
    <scope>NUCLEOTIDE SEQUENCE [LARGE SCALE GENOMIC DNA]</scope>
</reference>